<dbReference type="InterPro" id="IPR042099">
    <property type="entry name" value="ANL_N_sf"/>
</dbReference>
<dbReference type="InterPro" id="IPR025110">
    <property type="entry name" value="AMP-bd_C"/>
</dbReference>
<keyword evidence="6" id="KW-0597">Phosphoprotein</keyword>
<dbReference type="SMART" id="SM00823">
    <property type="entry name" value="PKS_PP"/>
    <property type="match status" value="1"/>
</dbReference>
<evidence type="ECO:0000256" key="1">
    <source>
        <dbReference type="ARBA" id="ARBA00001957"/>
    </source>
</evidence>
<dbReference type="SUPFAM" id="SSF47336">
    <property type="entry name" value="ACP-like"/>
    <property type="match status" value="1"/>
</dbReference>
<dbReference type="Gene3D" id="1.10.10.1830">
    <property type="entry name" value="Non-ribosomal peptide synthase, adenylation domain"/>
    <property type="match status" value="1"/>
</dbReference>
<gene>
    <name evidence="11" type="ORF">ACIBG2_38615</name>
</gene>
<feature type="domain" description="Carrier" evidence="10">
    <location>
        <begin position="1385"/>
        <end position="1464"/>
    </location>
</feature>
<dbReference type="InterPro" id="IPR009081">
    <property type="entry name" value="PP-bd_ACP"/>
</dbReference>
<dbReference type="Gene3D" id="3.40.50.12780">
    <property type="entry name" value="N-terminal domain of ligase-like"/>
    <property type="match status" value="1"/>
</dbReference>
<dbReference type="CDD" id="cd12114">
    <property type="entry name" value="A_NRPS_TlmIV_like"/>
    <property type="match status" value="1"/>
</dbReference>
<organism evidence="11 12">
    <name type="scientific">Nonomuraea typhae</name>
    <dbReference type="NCBI Taxonomy" id="2603600"/>
    <lineage>
        <taxon>Bacteria</taxon>
        <taxon>Bacillati</taxon>
        <taxon>Actinomycetota</taxon>
        <taxon>Actinomycetes</taxon>
        <taxon>Streptosporangiales</taxon>
        <taxon>Streptosporangiaceae</taxon>
        <taxon>Nonomuraea</taxon>
    </lineage>
</organism>
<sequence length="1761" mass="190118">MNGAPAVQELMAQLETAGIRLWEDEGKLRFRAPKGALTPERRAAVQAAREEILAELRREAAAETVHADPDGRFEPFPLTEVQQAYLLGRNDAFGFGGVACHGYVEVTFADLDPVRAQSAWRALVRRHDMLRAVVHADGYQQVLPEAPDYEIRVTDLRGADPEPVIAAIREEMGHTVYPAGAWPLFELRITLTDAGAVLHASIDLLIADYVSIQVLLSEFQALHDEPSAELAEVPVRFRDCVLALRARRESARYERDRGYWQARLDDLPAAPELPALAAPADAGRFRRWEHVVGAADWTRLRDLAAGQGITASQAVLAAYAEVIGRWSRRPRFTLNLTLLDRPALHPAIGGVVGDFTSLNLLAVDTTPEAAFGTRARAIGRQLFDDLEHRRHTGIEVIRELARRRGRAASLMPVVFTSAIGLEQDETGRPGYGISQTPQVWIDCQVKEHRGELLVNWDVRAGILPDGVVDDMFAAFTSLLVRLAEAPAWAEVSPVPLPSAQAERRQAVNDTAAPLPGRLLHEPFVVQAEAEPDRVAVITSAARVTYGELLGRAREFAGGLLDRGLAPGEIVAVAMDKGIEQVAAVIGTLLAGGVYLPLDTSQPKARRDGILADAGARLVLLPSEGGVPRSSETSDLGLPARATPDDPAYVIYTSGSTGTPKGVVVSHRAARNTLDDITARFWIRGDDRVLGLAALGFDLSVYDIFGTLAIGAALVLPDPARRGDPAHWAACVAGHGVTVWNSVPAQLQMLQHYLDAEPGLDLPTLRLGLLSGDWIPLTLPGRVRDRLPGLRLISLGGATEAAVWSIFHPIEGELPGWPSIPYGKPLANQSFHVLDASMRPCPDWAPGELYIGGAGLALGYQGDPARTAERFVDHDGRRLYRTGDLGRYRPDGNIEFLGREDLQVKIRGHRIELAEVEAAVLAHPSVAAAAVTVDGDDPMERRLLAFTQSVQTTDDPPPPLPAPADPAEGVDLDRVVEVAATLEEIALTAMSGALRAAGLFSAAGPGAGHDVDEVLERARVAPGHHGLIRRWLAALHERGRLDLDPATGRYRNLRHGTDLNAAWHRVGELTRGLDYGDELIAFLRRGSAHLPELMRGELDARDLLFPQAGTGTAEGAYRDNVLSRYVNAVARHVLGTLARRHEQHGRGVLRVLEVGAGVGGTSADLIEELAGYDVDYLFTDLSRFFLDEAAERFAAQPWVRYGIFDLNAGYRAQGLAPNSADVVVAANVLHNARDRAATLARFRELLAPGGWLVFIETTRDHAQIMASMEFLMEPHDRPRTFTTRREWRELLEAAGATVHLHLPAEDERLAALGQCVFAARFPADRAVIDPAELRGFLADRLPEYMIPSAVQVVDELPLTGNGKLDRAALAALTPGRTAGGASTGEAPRDELERRLATLWAEVLGLPEVGRDQDFFLLGGDSLLVTKLAGRIREAIAPDLYWDSLVRQLINRPTVAALAVHLREENADRARGAAATASPLVRLHEDGVRPTRVLVHDGTGTLAPYRALIGELTGRPLVGVAVADTPGYLDLDPATAVETLAAAYARHLLKDGETSFEVIGYCMGGLIATELARQLTESGASVAGLTVISSARFPYRVEDEVMIEYGFAQASGVDPVRLGYPAGDLAGALREVLKATPGVVPEGALAGLGGEIGAAFAALAAKPRDERAAALSQAIGADIGQALRVFGQSFAAVTRYDPEPYAGDLTFLRQRGVTNLVPTLQDDMTAFWHDLCLGRLTVEDIDGDHFTCLDQAHAAAVARRIAR</sequence>
<protein>
    <recommendedName>
        <fullName evidence="4">Phenyloxazoline synthase MbtB</fullName>
    </recommendedName>
    <alternativeName>
        <fullName evidence="9">Mycobactin synthetase protein B</fullName>
    </alternativeName>
</protein>
<evidence type="ECO:0000313" key="11">
    <source>
        <dbReference type="EMBL" id="MFI6503350.1"/>
    </source>
</evidence>
<dbReference type="PANTHER" id="PTHR45527">
    <property type="entry name" value="NONRIBOSOMAL PEPTIDE SYNTHETASE"/>
    <property type="match status" value="1"/>
</dbReference>
<accession>A0ABW7Z587</accession>
<dbReference type="Gene3D" id="3.40.50.1820">
    <property type="entry name" value="alpha/beta hydrolase"/>
    <property type="match status" value="1"/>
</dbReference>
<comment type="similarity">
    <text evidence="3">Belongs to the ATP-dependent AMP-binding enzyme family. MbtB subfamily.</text>
</comment>
<keyword evidence="5" id="KW-0596">Phosphopantetheine</keyword>
<dbReference type="InterPro" id="IPR006162">
    <property type="entry name" value="Ppantetheine_attach_site"/>
</dbReference>
<dbReference type="PROSITE" id="PS50075">
    <property type="entry name" value="CARRIER"/>
    <property type="match status" value="1"/>
</dbReference>
<dbReference type="CDD" id="cd19535">
    <property type="entry name" value="Cyc_NRPS"/>
    <property type="match status" value="1"/>
</dbReference>
<keyword evidence="12" id="KW-1185">Reference proteome</keyword>
<dbReference type="InterPro" id="IPR013217">
    <property type="entry name" value="Methyltransf_12"/>
</dbReference>
<dbReference type="EMBL" id="JBITGY010000011">
    <property type="protein sequence ID" value="MFI6503350.1"/>
    <property type="molecule type" value="Genomic_DNA"/>
</dbReference>
<dbReference type="Pfam" id="PF13193">
    <property type="entry name" value="AMP-binding_C"/>
    <property type="match status" value="1"/>
</dbReference>
<dbReference type="Pfam" id="PF00668">
    <property type="entry name" value="Condensation"/>
    <property type="match status" value="1"/>
</dbReference>
<keyword evidence="7" id="KW-0436">Ligase</keyword>
<dbReference type="Proteomes" id="UP001612741">
    <property type="component" value="Unassembled WGS sequence"/>
</dbReference>
<dbReference type="InterPro" id="IPR057737">
    <property type="entry name" value="Condensation_MtbB-like"/>
</dbReference>
<dbReference type="InterPro" id="IPR020806">
    <property type="entry name" value="PKS_PP-bd"/>
</dbReference>
<dbReference type="InterPro" id="IPR044894">
    <property type="entry name" value="TubC_N_sf"/>
</dbReference>
<dbReference type="InterPro" id="IPR000873">
    <property type="entry name" value="AMP-dep_synth/lig_dom"/>
</dbReference>
<evidence type="ECO:0000256" key="6">
    <source>
        <dbReference type="ARBA" id="ARBA00022553"/>
    </source>
</evidence>
<dbReference type="Pfam" id="PF00550">
    <property type="entry name" value="PP-binding"/>
    <property type="match status" value="1"/>
</dbReference>
<comment type="pathway">
    <text evidence="2">Siderophore biosynthesis; mycobactin biosynthesis.</text>
</comment>
<dbReference type="Gene3D" id="3.30.559.10">
    <property type="entry name" value="Chloramphenicol acetyltransferase-like domain"/>
    <property type="match status" value="1"/>
</dbReference>
<evidence type="ECO:0000256" key="4">
    <source>
        <dbReference type="ARBA" id="ARBA00016743"/>
    </source>
</evidence>
<dbReference type="InterPro" id="IPR029058">
    <property type="entry name" value="AB_hydrolase_fold"/>
</dbReference>
<comment type="caution">
    <text evidence="11">The sequence shown here is derived from an EMBL/GenBank/DDBJ whole genome shotgun (WGS) entry which is preliminary data.</text>
</comment>
<dbReference type="InterPro" id="IPR041464">
    <property type="entry name" value="TubC_N"/>
</dbReference>
<evidence type="ECO:0000256" key="2">
    <source>
        <dbReference type="ARBA" id="ARBA00005102"/>
    </source>
</evidence>
<dbReference type="Gene3D" id="1.10.1200.10">
    <property type="entry name" value="ACP-like"/>
    <property type="match status" value="1"/>
</dbReference>
<evidence type="ECO:0000256" key="3">
    <source>
        <dbReference type="ARBA" id="ARBA00007380"/>
    </source>
</evidence>
<name>A0ABW7Z587_9ACTN</name>
<dbReference type="InterPro" id="IPR045851">
    <property type="entry name" value="AMP-bd_C_sf"/>
</dbReference>
<dbReference type="InterPro" id="IPR036736">
    <property type="entry name" value="ACP-like_sf"/>
</dbReference>
<dbReference type="PROSITE" id="PS00455">
    <property type="entry name" value="AMP_BINDING"/>
    <property type="match status" value="1"/>
</dbReference>
<dbReference type="InterPro" id="IPR020845">
    <property type="entry name" value="AMP-binding_CS"/>
</dbReference>
<dbReference type="SUPFAM" id="SSF53474">
    <property type="entry name" value="alpha/beta-Hydrolases"/>
    <property type="match status" value="1"/>
</dbReference>
<evidence type="ECO:0000256" key="9">
    <source>
        <dbReference type="ARBA" id="ARBA00033440"/>
    </source>
</evidence>
<keyword evidence="8" id="KW-0677">Repeat</keyword>
<evidence type="ECO:0000256" key="5">
    <source>
        <dbReference type="ARBA" id="ARBA00022450"/>
    </source>
</evidence>
<evidence type="ECO:0000256" key="8">
    <source>
        <dbReference type="ARBA" id="ARBA00022737"/>
    </source>
</evidence>
<dbReference type="Pfam" id="PF00501">
    <property type="entry name" value="AMP-binding"/>
    <property type="match status" value="1"/>
</dbReference>
<reference evidence="11 12" key="1">
    <citation type="submission" date="2024-10" db="EMBL/GenBank/DDBJ databases">
        <title>The Natural Products Discovery Center: Release of the First 8490 Sequenced Strains for Exploring Actinobacteria Biosynthetic Diversity.</title>
        <authorList>
            <person name="Kalkreuter E."/>
            <person name="Kautsar S.A."/>
            <person name="Yang D."/>
            <person name="Bader C.D."/>
            <person name="Teijaro C.N."/>
            <person name="Fluegel L."/>
            <person name="Davis C.M."/>
            <person name="Simpson J.R."/>
            <person name="Lauterbach L."/>
            <person name="Steele A.D."/>
            <person name="Gui C."/>
            <person name="Meng S."/>
            <person name="Li G."/>
            <person name="Viehrig K."/>
            <person name="Ye F."/>
            <person name="Su P."/>
            <person name="Kiefer A.F."/>
            <person name="Nichols A."/>
            <person name="Cepeda A.J."/>
            <person name="Yan W."/>
            <person name="Fan B."/>
            <person name="Jiang Y."/>
            <person name="Adhikari A."/>
            <person name="Zheng C.-J."/>
            <person name="Schuster L."/>
            <person name="Cowan T.M."/>
            <person name="Smanski M.J."/>
            <person name="Chevrette M.G."/>
            <person name="De Carvalho L.P.S."/>
            <person name="Shen B."/>
        </authorList>
    </citation>
    <scope>NUCLEOTIDE SEQUENCE [LARGE SCALE GENOMIC DNA]</scope>
    <source>
        <strain evidence="11 12">NPDC050545</strain>
    </source>
</reference>
<dbReference type="InterPro" id="IPR029063">
    <property type="entry name" value="SAM-dependent_MTases_sf"/>
</dbReference>
<dbReference type="Pfam" id="PF08242">
    <property type="entry name" value="Methyltransf_12"/>
    <property type="match status" value="1"/>
</dbReference>
<comment type="cofactor">
    <cofactor evidence="1">
        <name>pantetheine 4'-phosphate</name>
        <dbReference type="ChEBI" id="CHEBI:47942"/>
    </cofactor>
</comment>
<dbReference type="NCBIfam" id="TIGR01733">
    <property type="entry name" value="AA-adenyl-dom"/>
    <property type="match status" value="1"/>
</dbReference>
<dbReference type="RefSeq" id="WP_397089137.1">
    <property type="nucleotide sequence ID" value="NZ_JBITGY010000011.1"/>
</dbReference>
<dbReference type="InterPro" id="IPR001031">
    <property type="entry name" value="Thioesterase"/>
</dbReference>
<dbReference type="InterPro" id="IPR010071">
    <property type="entry name" value="AA_adenyl_dom"/>
</dbReference>
<dbReference type="SUPFAM" id="SSF56801">
    <property type="entry name" value="Acetyl-CoA synthetase-like"/>
    <property type="match status" value="1"/>
</dbReference>
<dbReference type="SUPFAM" id="SSF53335">
    <property type="entry name" value="S-adenosyl-L-methionine-dependent methyltransferases"/>
    <property type="match status" value="1"/>
</dbReference>
<dbReference type="CDD" id="cd02440">
    <property type="entry name" value="AdoMet_MTases"/>
    <property type="match status" value="1"/>
</dbReference>
<dbReference type="Pfam" id="PF00975">
    <property type="entry name" value="Thioesterase"/>
    <property type="match status" value="1"/>
</dbReference>
<evidence type="ECO:0000313" key="12">
    <source>
        <dbReference type="Proteomes" id="UP001612741"/>
    </source>
</evidence>
<dbReference type="PANTHER" id="PTHR45527:SF10">
    <property type="entry name" value="PYOCHELIN SYNTHASE PCHF"/>
    <property type="match status" value="1"/>
</dbReference>
<dbReference type="Gene3D" id="3.30.559.30">
    <property type="entry name" value="Nonribosomal peptide synthetase, condensation domain"/>
    <property type="match status" value="1"/>
</dbReference>
<dbReference type="SUPFAM" id="SSF52777">
    <property type="entry name" value="CoA-dependent acyltransferases"/>
    <property type="match status" value="2"/>
</dbReference>
<dbReference type="PROSITE" id="PS00012">
    <property type="entry name" value="PHOSPHOPANTETHEINE"/>
    <property type="match status" value="1"/>
</dbReference>
<dbReference type="Gene3D" id="3.40.50.150">
    <property type="entry name" value="Vaccinia Virus protein VP39"/>
    <property type="match status" value="1"/>
</dbReference>
<evidence type="ECO:0000256" key="7">
    <source>
        <dbReference type="ARBA" id="ARBA00022598"/>
    </source>
</evidence>
<dbReference type="InterPro" id="IPR001242">
    <property type="entry name" value="Condensation_dom"/>
</dbReference>
<evidence type="ECO:0000259" key="10">
    <source>
        <dbReference type="PROSITE" id="PS50075"/>
    </source>
</evidence>
<dbReference type="InterPro" id="IPR023213">
    <property type="entry name" value="CAT-like_dom_sf"/>
</dbReference>
<proteinExistence type="inferred from homology"/>
<dbReference type="Gene3D" id="3.30.300.30">
    <property type="match status" value="2"/>
</dbReference>
<dbReference type="Pfam" id="PF18563">
    <property type="entry name" value="TubC_N"/>
    <property type="match status" value="1"/>
</dbReference>